<evidence type="ECO:0000256" key="1">
    <source>
        <dbReference type="SAM" id="MobiDB-lite"/>
    </source>
</evidence>
<proteinExistence type="predicted"/>
<organism evidence="3 4">
    <name type="scientific">Prosthecomicrobium pneumaticum</name>
    <dbReference type="NCBI Taxonomy" id="81895"/>
    <lineage>
        <taxon>Bacteria</taxon>
        <taxon>Pseudomonadati</taxon>
        <taxon>Pseudomonadota</taxon>
        <taxon>Alphaproteobacteria</taxon>
        <taxon>Hyphomicrobiales</taxon>
        <taxon>Kaistiaceae</taxon>
        <taxon>Prosthecomicrobium</taxon>
    </lineage>
</organism>
<feature type="compositionally biased region" description="Basic and acidic residues" evidence="1">
    <location>
        <begin position="150"/>
        <end position="192"/>
    </location>
</feature>
<feature type="compositionally biased region" description="Low complexity" evidence="1">
    <location>
        <begin position="290"/>
        <end position="300"/>
    </location>
</feature>
<feature type="region of interest" description="Disordered" evidence="1">
    <location>
        <begin position="81"/>
        <end position="340"/>
    </location>
</feature>
<gene>
    <name evidence="3" type="ORF">GGQ63_001550</name>
</gene>
<evidence type="ECO:0000313" key="4">
    <source>
        <dbReference type="Proteomes" id="UP000523821"/>
    </source>
</evidence>
<evidence type="ECO:0000313" key="3">
    <source>
        <dbReference type="EMBL" id="MBB5752496.1"/>
    </source>
</evidence>
<dbReference type="EMBL" id="JACHOO010000003">
    <property type="protein sequence ID" value="MBB5752496.1"/>
    <property type="molecule type" value="Genomic_DNA"/>
</dbReference>
<feature type="region of interest" description="Disordered" evidence="1">
    <location>
        <begin position="1"/>
        <end position="34"/>
    </location>
</feature>
<dbReference type="Proteomes" id="UP000523821">
    <property type="component" value="Unassembled WGS sequence"/>
</dbReference>
<reference evidence="3 4" key="1">
    <citation type="submission" date="2020-08" db="EMBL/GenBank/DDBJ databases">
        <title>Genomic Encyclopedia of Type Strains, Phase IV (KMG-IV): sequencing the most valuable type-strain genomes for metagenomic binning, comparative biology and taxonomic classification.</title>
        <authorList>
            <person name="Goeker M."/>
        </authorList>
    </citation>
    <scope>NUCLEOTIDE SEQUENCE [LARGE SCALE GENOMIC DNA]</scope>
    <source>
        <strain evidence="3 4">DSM 16268</strain>
    </source>
</reference>
<feature type="compositionally biased region" description="Basic and acidic residues" evidence="1">
    <location>
        <begin position="202"/>
        <end position="234"/>
    </location>
</feature>
<feature type="domain" description="DUF4167" evidence="2">
    <location>
        <begin position="9"/>
        <end position="81"/>
    </location>
</feature>
<dbReference type="RefSeq" id="WP_183854345.1">
    <property type="nucleotide sequence ID" value="NZ_JACHOO010000003.1"/>
</dbReference>
<dbReference type="Pfam" id="PF13763">
    <property type="entry name" value="DUF4167"/>
    <property type="match status" value="1"/>
</dbReference>
<feature type="compositionally biased region" description="Gly residues" evidence="1">
    <location>
        <begin position="130"/>
        <end position="140"/>
    </location>
</feature>
<name>A0A7W9CVW2_9HYPH</name>
<protein>
    <recommendedName>
        <fullName evidence="2">DUF4167 domain-containing protein</fullName>
    </recommendedName>
</protein>
<comment type="caution">
    <text evidence="3">The sequence shown here is derived from an EMBL/GenBank/DDBJ whole genome shotgun (WGS) entry which is preliminary data.</text>
</comment>
<dbReference type="InterPro" id="IPR025430">
    <property type="entry name" value="DUF4167"/>
</dbReference>
<keyword evidence="4" id="KW-1185">Reference proteome</keyword>
<accession>A0A7W9CVW2</accession>
<feature type="compositionally biased region" description="Acidic residues" evidence="1">
    <location>
        <begin position="97"/>
        <end position="109"/>
    </location>
</feature>
<feature type="compositionally biased region" description="Basic residues" evidence="1">
    <location>
        <begin position="309"/>
        <end position="320"/>
    </location>
</feature>
<feature type="compositionally biased region" description="Low complexity" evidence="1">
    <location>
        <begin position="267"/>
        <end position="280"/>
    </location>
</feature>
<feature type="compositionally biased region" description="Low complexity" evidence="1">
    <location>
        <begin position="81"/>
        <end position="90"/>
    </location>
</feature>
<evidence type="ECO:0000259" key="2">
    <source>
        <dbReference type="Pfam" id="PF13763"/>
    </source>
</evidence>
<dbReference type="AlphaFoldDB" id="A0A7W9CVW2"/>
<sequence length="340" mass="37178">MRPGQQNKRMRGRNRGKGPNPLTRSYESNGPDVKIRGTALHIAEKYVTLARDAQASGDRVMAESYLQHAEHYFRMISAAQAALQQAQNPQPGYRPYEDEDDDIGEEDDRFSDRFGRPEPDVAAEPQGYVNGNGGHPGGGPQPQMASGWRDQSERAERPAREDRGPREDRAPREDRRNFDRNREGRNRDRNQNDRGYGAEGRSGGDRPQGERPARFSEPRGERQGGERQEPRERTAQPAPEDVAQLPRFVTGDPAPSAPAAAAPPEPVAAAPAAAFASEAPAPQPQLDLGPAQPEVPAVAAAEDEETGIRPRRRRAGRGRGRKADAEGETPEGAVEVAAEE</sequence>
<feature type="compositionally biased region" description="Basic and acidic residues" evidence="1">
    <location>
        <begin position="110"/>
        <end position="119"/>
    </location>
</feature>